<dbReference type="PROSITE" id="PS50928">
    <property type="entry name" value="ABC_TM1"/>
    <property type="match status" value="1"/>
</dbReference>
<evidence type="ECO:0000256" key="7">
    <source>
        <dbReference type="RuleBase" id="RU363032"/>
    </source>
</evidence>
<evidence type="ECO:0000259" key="8">
    <source>
        <dbReference type="PROSITE" id="PS50928"/>
    </source>
</evidence>
<feature type="transmembrane region" description="Helical" evidence="7">
    <location>
        <begin position="137"/>
        <end position="161"/>
    </location>
</feature>
<keyword evidence="3" id="KW-1003">Cell membrane</keyword>
<sequence>MGFAPAAQAALASSFQIAALTVLVCTPVAVALAAWMARAPWRGKLIVDTLILLPMALPPAVVGLILAGGLRAPGGPSDWLAVHTGWQPGLYPAGAMLAAVLMTLPLMVRVLRPAFEAGDAMLGPVARTLGASPWQTWWTVSLPMAWPAVLSAAALGLAAAWGETGATLVLATVLAPHPPAEPTDTAPLALVAALRQADGGVAWQLAWASLGVAVVAMLLSEWGRAHWRQRARQWARPAAGAPA</sequence>
<evidence type="ECO:0000256" key="3">
    <source>
        <dbReference type="ARBA" id="ARBA00022475"/>
    </source>
</evidence>
<comment type="subcellular location">
    <subcellularLocation>
        <location evidence="1 7">Cell membrane</location>
        <topology evidence="1 7">Multi-pass membrane protein</topology>
    </subcellularLocation>
</comment>
<gene>
    <name evidence="9" type="primary">modB</name>
    <name evidence="9" type="synonym">chlJ</name>
    <name evidence="9" type="ORF">DEH84_15810</name>
</gene>
<dbReference type="AlphaFoldDB" id="A0A2U8FUH0"/>
<evidence type="ECO:0000256" key="6">
    <source>
        <dbReference type="ARBA" id="ARBA00023136"/>
    </source>
</evidence>
<evidence type="ECO:0000256" key="5">
    <source>
        <dbReference type="ARBA" id="ARBA00022989"/>
    </source>
</evidence>
<dbReference type="Proteomes" id="UP000244892">
    <property type="component" value="Chromosome"/>
</dbReference>
<dbReference type="GO" id="GO:0005886">
    <property type="term" value="C:plasma membrane"/>
    <property type="evidence" value="ECO:0007669"/>
    <property type="project" value="UniProtKB-SubCell"/>
</dbReference>
<feature type="transmembrane region" description="Helical" evidence="7">
    <location>
        <begin position="15"/>
        <end position="37"/>
    </location>
</feature>
<dbReference type="Gene3D" id="1.10.3720.10">
    <property type="entry name" value="MetI-like"/>
    <property type="match status" value="1"/>
</dbReference>
<name>A0A2U8FUH0_9BURK</name>
<dbReference type="EMBL" id="CP029210">
    <property type="protein sequence ID" value="AWI54721.1"/>
    <property type="molecule type" value="Genomic_DNA"/>
</dbReference>
<evidence type="ECO:0000313" key="10">
    <source>
        <dbReference type="Proteomes" id="UP000244892"/>
    </source>
</evidence>
<evidence type="ECO:0000256" key="1">
    <source>
        <dbReference type="ARBA" id="ARBA00004651"/>
    </source>
</evidence>
<dbReference type="PANTHER" id="PTHR30183">
    <property type="entry name" value="MOLYBDENUM TRANSPORT SYSTEM PERMEASE PROTEIN MODB"/>
    <property type="match status" value="1"/>
</dbReference>
<dbReference type="SUPFAM" id="SSF161098">
    <property type="entry name" value="MetI-like"/>
    <property type="match status" value="1"/>
</dbReference>
<keyword evidence="6 7" id="KW-0472">Membrane</keyword>
<dbReference type="KEGG" id="aon:DEH84_15810"/>
<feature type="transmembrane region" description="Helical" evidence="7">
    <location>
        <begin position="49"/>
        <end position="70"/>
    </location>
</feature>
<evidence type="ECO:0000313" key="9">
    <source>
        <dbReference type="EMBL" id="AWI54721.1"/>
    </source>
</evidence>
<dbReference type="InterPro" id="IPR000515">
    <property type="entry name" value="MetI-like"/>
</dbReference>
<dbReference type="CDD" id="cd06261">
    <property type="entry name" value="TM_PBP2"/>
    <property type="match status" value="1"/>
</dbReference>
<dbReference type="Pfam" id="PF00528">
    <property type="entry name" value="BPD_transp_1"/>
    <property type="match status" value="1"/>
</dbReference>
<dbReference type="GO" id="GO:0055085">
    <property type="term" value="P:transmembrane transport"/>
    <property type="evidence" value="ECO:0007669"/>
    <property type="project" value="InterPro"/>
</dbReference>
<feature type="domain" description="ABC transmembrane type-1" evidence="8">
    <location>
        <begin position="11"/>
        <end position="220"/>
    </location>
</feature>
<comment type="similarity">
    <text evidence="7">Belongs to the binding-protein-dependent transport system permease family.</text>
</comment>
<dbReference type="RefSeq" id="WP_109037712.1">
    <property type="nucleotide sequence ID" value="NZ_CP029210.1"/>
</dbReference>
<dbReference type="OrthoDB" id="9795403at2"/>
<feature type="transmembrane region" description="Helical" evidence="7">
    <location>
        <begin position="90"/>
        <end position="111"/>
    </location>
</feature>
<dbReference type="InterPro" id="IPR035906">
    <property type="entry name" value="MetI-like_sf"/>
</dbReference>
<proteinExistence type="inferred from homology"/>
<organism evidence="9 10">
    <name type="scientific">Aquabacterium olei</name>
    <dbReference type="NCBI Taxonomy" id="1296669"/>
    <lineage>
        <taxon>Bacteria</taxon>
        <taxon>Pseudomonadati</taxon>
        <taxon>Pseudomonadota</taxon>
        <taxon>Betaproteobacteria</taxon>
        <taxon>Burkholderiales</taxon>
        <taxon>Aquabacterium</taxon>
    </lineage>
</organism>
<protein>
    <submittedName>
        <fullName evidence="9">Molybdate ABC transporter permease subunit</fullName>
    </submittedName>
</protein>
<keyword evidence="10" id="KW-1185">Reference proteome</keyword>
<keyword evidence="5 7" id="KW-1133">Transmembrane helix</keyword>
<feature type="transmembrane region" description="Helical" evidence="7">
    <location>
        <begin position="201"/>
        <end position="220"/>
    </location>
</feature>
<accession>A0A2U8FUH0</accession>
<reference evidence="9 10" key="1">
    <citation type="submission" date="2018-05" db="EMBL/GenBank/DDBJ databases">
        <title>complete genome sequence of Aquabacterium olei NBRC 110486.</title>
        <authorList>
            <person name="Tang B."/>
            <person name="Chang J."/>
            <person name="Zhang L."/>
            <person name="Yang H."/>
        </authorList>
    </citation>
    <scope>NUCLEOTIDE SEQUENCE [LARGE SCALE GENOMIC DNA]</scope>
    <source>
        <strain evidence="9 10">NBRC 110486</strain>
    </source>
</reference>
<dbReference type="PANTHER" id="PTHR30183:SF3">
    <property type="entry name" value="MOLYBDENUM TRANSPORT SYSTEM PERMEASE PROTEIN MODB"/>
    <property type="match status" value="1"/>
</dbReference>
<evidence type="ECO:0000256" key="2">
    <source>
        <dbReference type="ARBA" id="ARBA00022448"/>
    </source>
</evidence>
<keyword evidence="4 7" id="KW-0812">Transmembrane</keyword>
<evidence type="ECO:0000256" key="4">
    <source>
        <dbReference type="ARBA" id="ARBA00022692"/>
    </source>
</evidence>
<keyword evidence="2 7" id="KW-0813">Transport</keyword>